<dbReference type="Proteomes" id="UP000324222">
    <property type="component" value="Unassembled WGS sequence"/>
</dbReference>
<evidence type="ECO:0000313" key="2">
    <source>
        <dbReference type="EMBL" id="MPC53688.1"/>
    </source>
</evidence>
<evidence type="ECO:0000313" key="3">
    <source>
        <dbReference type="Proteomes" id="UP000324222"/>
    </source>
</evidence>
<evidence type="ECO:0000256" key="1">
    <source>
        <dbReference type="SAM" id="MobiDB-lite"/>
    </source>
</evidence>
<dbReference type="AlphaFoldDB" id="A0A5B7G9A6"/>
<protein>
    <submittedName>
        <fullName evidence="2">Uncharacterized protein</fullName>
    </submittedName>
</protein>
<accession>A0A5B7G9A6</accession>
<keyword evidence="3" id="KW-1185">Reference proteome</keyword>
<sequence length="29" mass="3270">MMPAHSVVPVQKRLAELPRLGRRNEAAEL</sequence>
<dbReference type="EMBL" id="VSRR010011811">
    <property type="protein sequence ID" value="MPC53688.1"/>
    <property type="molecule type" value="Genomic_DNA"/>
</dbReference>
<proteinExistence type="predicted"/>
<feature type="region of interest" description="Disordered" evidence="1">
    <location>
        <begin position="1"/>
        <end position="29"/>
    </location>
</feature>
<comment type="caution">
    <text evidence="2">The sequence shown here is derived from an EMBL/GenBank/DDBJ whole genome shotgun (WGS) entry which is preliminary data.</text>
</comment>
<gene>
    <name evidence="2" type="ORF">E2C01_047586</name>
</gene>
<reference evidence="2 3" key="1">
    <citation type="submission" date="2019-05" db="EMBL/GenBank/DDBJ databases">
        <title>Another draft genome of Portunus trituberculatus and its Hox gene families provides insights of decapod evolution.</title>
        <authorList>
            <person name="Jeong J.-H."/>
            <person name="Song I."/>
            <person name="Kim S."/>
            <person name="Choi T."/>
            <person name="Kim D."/>
            <person name="Ryu S."/>
            <person name="Kim W."/>
        </authorList>
    </citation>
    <scope>NUCLEOTIDE SEQUENCE [LARGE SCALE GENOMIC DNA]</scope>
    <source>
        <tissue evidence="2">Muscle</tissue>
    </source>
</reference>
<name>A0A5B7G9A6_PORTR</name>
<organism evidence="2 3">
    <name type="scientific">Portunus trituberculatus</name>
    <name type="common">Swimming crab</name>
    <name type="synonym">Neptunus trituberculatus</name>
    <dbReference type="NCBI Taxonomy" id="210409"/>
    <lineage>
        <taxon>Eukaryota</taxon>
        <taxon>Metazoa</taxon>
        <taxon>Ecdysozoa</taxon>
        <taxon>Arthropoda</taxon>
        <taxon>Crustacea</taxon>
        <taxon>Multicrustacea</taxon>
        <taxon>Malacostraca</taxon>
        <taxon>Eumalacostraca</taxon>
        <taxon>Eucarida</taxon>
        <taxon>Decapoda</taxon>
        <taxon>Pleocyemata</taxon>
        <taxon>Brachyura</taxon>
        <taxon>Eubrachyura</taxon>
        <taxon>Portunoidea</taxon>
        <taxon>Portunidae</taxon>
        <taxon>Portuninae</taxon>
        <taxon>Portunus</taxon>
    </lineage>
</organism>